<keyword evidence="2" id="KW-0539">Nucleus</keyword>
<dbReference type="SUPFAM" id="SSF117856">
    <property type="entry name" value="AF0104/ALDC/Ptd012-like"/>
    <property type="match status" value="1"/>
</dbReference>
<keyword evidence="2" id="KW-0804">Transcription</keyword>
<dbReference type="OrthoDB" id="1903967at2759"/>
<reference evidence="5 6" key="1">
    <citation type="submission" date="2020-10" db="EMBL/GenBank/DDBJ databases">
        <title>The Coptis chinensis genome and diversification of protoberbering-type alkaloids.</title>
        <authorList>
            <person name="Wang B."/>
            <person name="Shu S."/>
            <person name="Song C."/>
            <person name="Liu Y."/>
        </authorList>
    </citation>
    <scope>NUCLEOTIDE SEQUENCE [LARGE SCALE GENOMIC DNA]</scope>
    <source>
        <strain evidence="5">HL-2020</strain>
        <tissue evidence="5">Leaf</tissue>
    </source>
</reference>
<organism evidence="5 6">
    <name type="scientific">Coptis chinensis</name>
    <dbReference type="NCBI Taxonomy" id="261450"/>
    <lineage>
        <taxon>Eukaryota</taxon>
        <taxon>Viridiplantae</taxon>
        <taxon>Streptophyta</taxon>
        <taxon>Embryophyta</taxon>
        <taxon>Tracheophyta</taxon>
        <taxon>Spermatophyta</taxon>
        <taxon>Magnoliopsida</taxon>
        <taxon>Ranunculales</taxon>
        <taxon>Ranunculaceae</taxon>
        <taxon>Coptidoideae</taxon>
        <taxon>Coptis</taxon>
    </lineage>
</organism>
<feature type="compositionally biased region" description="Polar residues" evidence="3">
    <location>
        <begin position="316"/>
        <end position="332"/>
    </location>
</feature>
<dbReference type="InterPro" id="IPR017956">
    <property type="entry name" value="AT_hook_DNA-bd_motif"/>
</dbReference>
<sequence>MEGRESTVSGSPTQTETESPPMSGVAPQVMNMAAVSMSMEPSIGGTGMEMLAKKKRGRPRKYTPDGSMALALSPTFYSPSSDFSAKRGRGRPPGSGNRQLLSSLGEWVLNSAGGNFTPHVVTINTGEDIAAKILSLSQKGPRAVCILSANGAVSNVTIHQPGSSGGILTYEGRFEILALSGSFTLSDIGGVRSRTGGLSVSLAGPDGRVIGGGVAGHLMAASPIQVVVGSFVPNSHQAHKRKHQGQSPLPSVMSGASNVVTAARPISHLVPEGACTTPTSTMPEQSQGEAENLIDNNENLNSTSLEHVGWHGPQFASDQNPSPDINRSVPTE</sequence>
<evidence type="ECO:0000313" key="6">
    <source>
        <dbReference type="Proteomes" id="UP000631114"/>
    </source>
</evidence>
<dbReference type="InterPro" id="IPR005175">
    <property type="entry name" value="PPC_dom"/>
</dbReference>
<comment type="function">
    <text evidence="1 2">Transcription factor that specifically binds AT-rich DNA sequences related to the nuclear matrix attachment regions (MARs).</text>
</comment>
<feature type="compositionally biased region" description="Polar residues" evidence="3">
    <location>
        <begin position="1"/>
        <end position="20"/>
    </location>
</feature>
<dbReference type="PANTHER" id="PTHR31500:SF56">
    <property type="entry name" value="AT-HOOK MOTIF NUCLEAR-LOCALIZED PROTEIN"/>
    <property type="match status" value="1"/>
</dbReference>
<dbReference type="Pfam" id="PF03479">
    <property type="entry name" value="PCC"/>
    <property type="match status" value="1"/>
</dbReference>
<evidence type="ECO:0000256" key="3">
    <source>
        <dbReference type="SAM" id="MobiDB-lite"/>
    </source>
</evidence>
<comment type="caution">
    <text evidence="5">The sequence shown here is derived from an EMBL/GenBank/DDBJ whole genome shotgun (WGS) entry which is preliminary data.</text>
</comment>
<keyword evidence="2" id="KW-0238">DNA-binding</keyword>
<dbReference type="EMBL" id="JADFTS010000007">
    <property type="protein sequence ID" value="KAF9597068.1"/>
    <property type="molecule type" value="Genomic_DNA"/>
</dbReference>
<gene>
    <name evidence="5" type="ORF">IFM89_015259</name>
</gene>
<dbReference type="GO" id="GO:0005634">
    <property type="term" value="C:nucleus"/>
    <property type="evidence" value="ECO:0007669"/>
    <property type="project" value="UniProtKB-SubCell"/>
</dbReference>
<accession>A0A835LIQ2</accession>
<evidence type="ECO:0000313" key="5">
    <source>
        <dbReference type="EMBL" id="KAF9597068.1"/>
    </source>
</evidence>
<dbReference type="SMART" id="SM00384">
    <property type="entry name" value="AT_hook"/>
    <property type="match status" value="2"/>
</dbReference>
<dbReference type="Gene3D" id="3.30.1330.80">
    <property type="entry name" value="Hypothetical protein, similar to alpha- acetolactate decarboxylase, domain 2"/>
    <property type="match status" value="1"/>
</dbReference>
<dbReference type="CDD" id="cd11378">
    <property type="entry name" value="DUF296"/>
    <property type="match status" value="1"/>
</dbReference>
<evidence type="ECO:0000256" key="2">
    <source>
        <dbReference type="RuleBase" id="RU367031"/>
    </source>
</evidence>
<evidence type="ECO:0000259" key="4">
    <source>
        <dbReference type="PROSITE" id="PS51742"/>
    </source>
</evidence>
<comment type="subcellular location">
    <subcellularLocation>
        <location evidence="2">Nucleus</location>
    </subcellularLocation>
</comment>
<feature type="region of interest" description="Disordered" evidence="3">
    <location>
        <begin position="1"/>
        <end position="25"/>
    </location>
</feature>
<keyword evidence="6" id="KW-1185">Reference proteome</keyword>
<feature type="domain" description="PPC" evidence="4">
    <location>
        <begin position="113"/>
        <end position="252"/>
    </location>
</feature>
<name>A0A835LIQ2_9MAGN</name>
<dbReference type="GO" id="GO:0003680">
    <property type="term" value="F:minor groove of adenine-thymine-rich DNA binding"/>
    <property type="evidence" value="ECO:0007669"/>
    <property type="project" value="UniProtKB-UniRule"/>
</dbReference>
<dbReference type="PANTHER" id="PTHR31500">
    <property type="entry name" value="AT-HOOK MOTIF NUCLEAR-LOCALIZED PROTEIN 9"/>
    <property type="match status" value="1"/>
</dbReference>
<keyword evidence="2" id="KW-0805">Transcription regulation</keyword>
<feature type="region of interest" description="Disordered" evidence="3">
    <location>
        <begin position="303"/>
        <end position="332"/>
    </location>
</feature>
<evidence type="ECO:0000256" key="1">
    <source>
        <dbReference type="ARBA" id="ARBA00003687"/>
    </source>
</evidence>
<protein>
    <recommendedName>
        <fullName evidence="2">AT-hook motif nuclear-localized protein</fullName>
    </recommendedName>
</protein>
<dbReference type="AlphaFoldDB" id="A0A835LIQ2"/>
<proteinExistence type="predicted"/>
<dbReference type="Proteomes" id="UP000631114">
    <property type="component" value="Unassembled WGS sequence"/>
</dbReference>
<comment type="domain">
    <text evidence="2">The PPC domain mediates interactions between AHL proteins.</text>
</comment>
<dbReference type="PROSITE" id="PS51742">
    <property type="entry name" value="PPC"/>
    <property type="match status" value="1"/>
</dbReference>
<dbReference type="InterPro" id="IPR039605">
    <property type="entry name" value="AHL"/>
</dbReference>